<dbReference type="AlphaFoldDB" id="A0A317T9L9"/>
<dbReference type="Proteomes" id="UP000246278">
    <property type="component" value="Unassembled WGS sequence"/>
</dbReference>
<sequence>MGGKNKIRRQINKKAILLAHFGTSYPVALSALGNIKEEVEEQFPGIETRICFTSNRIRTIWASRRRKPESWLAKGVPEEIMYAQSLLGAIGNLQDQNYRTVIVQPTHIYHGEQYEDLQSCIRALQSIRTIKKAWAPFDKIVLSRPTLGTYGIEHDYVEDIDEVVQALETDVIRAKASGASLVYMGHGNDFFSSGAFFETQKAMRAFYPDSSIYIGMVEGYPGIDEILQALEEDSIKHVLLKPFMITAGDHAHNDMNNPEPDSWKSRIESLGIQVDVAMEGLGANGAFAGIFAKRIQQTAEDHGIDLHPAEKMMVSKQEEKNGEWK</sequence>
<proteinExistence type="predicted"/>
<accession>A0A317T9L9</accession>
<dbReference type="InterPro" id="IPR010388">
    <property type="entry name" value="Anaerobic_Co-chelatase"/>
</dbReference>
<evidence type="ECO:0000313" key="3">
    <source>
        <dbReference type="EMBL" id="PWW83275.1"/>
    </source>
</evidence>
<feature type="binding site" evidence="2">
    <location>
        <position position="218"/>
    </location>
    <ligand>
        <name>Co(2+)</name>
        <dbReference type="ChEBI" id="CHEBI:48828"/>
    </ligand>
</feature>
<dbReference type="EMBL" id="PDNZ01000001">
    <property type="protein sequence ID" value="PWW83275.1"/>
    <property type="molecule type" value="Genomic_DNA"/>
</dbReference>
<dbReference type="RefSeq" id="WP_110022155.1">
    <property type="nucleotide sequence ID" value="NZ_PDNZ01000001.1"/>
</dbReference>
<comment type="caution">
    <text evidence="3">The sequence shown here is derived from an EMBL/GenBank/DDBJ whole genome shotgun (WGS) entry which is preliminary data.</text>
</comment>
<dbReference type="SUPFAM" id="SSF53800">
    <property type="entry name" value="Chelatase"/>
    <property type="match status" value="1"/>
</dbReference>
<evidence type="ECO:0000256" key="2">
    <source>
        <dbReference type="PIRSR" id="PIRSR033579-3"/>
    </source>
</evidence>
<reference evidence="4" key="1">
    <citation type="submission" date="2017-10" db="EMBL/GenBank/DDBJ databases">
        <authorList>
            <person name="Gaisin V.A."/>
            <person name="Rysina M.S."/>
            <person name="Grouzdev D.S."/>
        </authorList>
    </citation>
    <scope>NUCLEOTIDE SEQUENCE [LARGE SCALE GENOMIC DNA]</scope>
    <source>
        <strain evidence="4">V1</strain>
    </source>
</reference>
<name>A0A317T9L9_9CHLB</name>
<dbReference type="GO" id="GO:0016852">
    <property type="term" value="F:sirohydrochlorin cobaltochelatase activity"/>
    <property type="evidence" value="ECO:0007669"/>
    <property type="project" value="InterPro"/>
</dbReference>
<keyword evidence="2" id="KW-0479">Metal-binding</keyword>
<dbReference type="Gene3D" id="3.40.50.1400">
    <property type="match status" value="2"/>
</dbReference>
<evidence type="ECO:0000313" key="4">
    <source>
        <dbReference type="Proteomes" id="UP000246278"/>
    </source>
</evidence>
<dbReference type="PIRSF" id="PIRSF033579">
    <property type="entry name" value="Anaer_Co_chel"/>
    <property type="match status" value="1"/>
</dbReference>
<feature type="binding site" evidence="2">
    <location>
        <position position="250"/>
    </location>
    <ligand>
        <name>Co(2+)</name>
        <dbReference type="ChEBI" id="CHEBI:48828"/>
    </ligand>
</feature>
<feature type="active site" description="Proton acceptor" evidence="1">
    <location>
        <position position="186"/>
    </location>
</feature>
<dbReference type="Pfam" id="PF06180">
    <property type="entry name" value="CbiK"/>
    <property type="match status" value="1"/>
</dbReference>
<dbReference type="GO" id="GO:0046872">
    <property type="term" value="F:metal ion binding"/>
    <property type="evidence" value="ECO:0007669"/>
    <property type="project" value="UniProtKB-KW"/>
</dbReference>
<gene>
    <name evidence="3" type="ORF">CR164_01590</name>
</gene>
<organism evidence="3 4">
    <name type="scientific">Prosthecochloris marina</name>
    <dbReference type="NCBI Taxonomy" id="2017681"/>
    <lineage>
        <taxon>Bacteria</taxon>
        <taxon>Pseudomonadati</taxon>
        <taxon>Chlorobiota</taxon>
        <taxon>Chlorobiia</taxon>
        <taxon>Chlorobiales</taxon>
        <taxon>Chlorobiaceae</taxon>
        <taxon>Prosthecochloris</taxon>
    </lineage>
</organism>
<dbReference type="GO" id="GO:0019251">
    <property type="term" value="P:anaerobic cobalamin biosynthetic process"/>
    <property type="evidence" value="ECO:0007669"/>
    <property type="project" value="InterPro"/>
</dbReference>
<keyword evidence="4" id="KW-1185">Reference proteome</keyword>
<keyword evidence="2" id="KW-0170">Cobalt</keyword>
<dbReference type="OrthoDB" id="9770331at2"/>
<evidence type="ECO:0000256" key="1">
    <source>
        <dbReference type="PIRSR" id="PIRSR033579-1"/>
    </source>
</evidence>
<protein>
    <submittedName>
        <fullName evidence="3">Sirohydrochlorin cobaltochelatase</fullName>
    </submittedName>
</protein>
<feature type="binding site" evidence="2">
    <location>
        <position position="186"/>
    </location>
    <ligand>
        <name>Co(2+)</name>
        <dbReference type="ChEBI" id="CHEBI:48828"/>
    </ligand>
</feature>
<dbReference type="CDD" id="cd03413">
    <property type="entry name" value="CbiK_C"/>
    <property type="match status" value="1"/>
</dbReference>